<protein>
    <submittedName>
        <fullName evidence="2">Uncharacterized protein</fullName>
    </submittedName>
</protein>
<evidence type="ECO:0000313" key="2">
    <source>
        <dbReference type="EMBL" id="MEQ2300122.1"/>
    </source>
</evidence>
<gene>
    <name evidence="2" type="ORF">AMECASPLE_022122</name>
</gene>
<sequence length="71" mass="8050">MGNLAYPSLQKDASMHPRYGQNKNCGPSNSAFNQSAMSHVFPWYLPFPGHRTCENFLACPKNKSVAGWFKW</sequence>
<name>A0ABV0Z2X5_9TELE</name>
<evidence type="ECO:0000313" key="3">
    <source>
        <dbReference type="Proteomes" id="UP001469553"/>
    </source>
</evidence>
<organism evidence="2 3">
    <name type="scientific">Ameca splendens</name>
    <dbReference type="NCBI Taxonomy" id="208324"/>
    <lineage>
        <taxon>Eukaryota</taxon>
        <taxon>Metazoa</taxon>
        <taxon>Chordata</taxon>
        <taxon>Craniata</taxon>
        <taxon>Vertebrata</taxon>
        <taxon>Euteleostomi</taxon>
        <taxon>Actinopterygii</taxon>
        <taxon>Neopterygii</taxon>
        <taxon>Teleostei</taxon>
        <taxon>Neoteleostei</taxon>
        <taxon>Acanthomorphata</taxon>
        <taxon>Ovalentaria</taxon>
        <taxon>Atherinomorphae</taxon>
        <taxon>Cyprinodontiformes</taxon>
        <taxon>Goodeidae</taxon>
        <taxon>Ameca</taxon>
    </lineage>
</organism>
<keyword evidence="3" id="KW-1185">Reference proteome</keyword>
<accession>A0ABV0Z2X5</accession>
<feature type="region of interest" description="Disordered" evidence="1">
    <location>
        <begin position="1"/>
        <end position="27"/>
    </location>
</feature>
<comment type="caution">
    <text evidence="2">The sequence shown here is derived from an EMBL/GenBank/DDBJ whole genome shotgun (WGS) entry which is preliminary data.</text>
</comment>
<reference evidence="2 3" key="1">
    <citation type="submission" date="2021-06" db="EMBL/GenBank/DDBJ databases">
        <authorList>
            <person name="Palmer J.M."/>
        </authorList>
    </citation>
    <scope>NUCLEOTIDE SEQUENCE [LARGE SCALE GENOMIC DNA]</scope>
    <source>
        <strain evidence="2 3">AS_MEX2019</strain>
        <tissue evidence="2">Muscle</tissue>
    </source>
</reference>
<evidence type="ECO:0000256" key="1">
    <source>
        <dbReference type="SAM" id="MobiDB-lite"/>
    </source>
</evidence>
<proteinExistence type="predicted"/>
<dbReference type="EMBL" id="JAHRIP010048975">
    <property type="protein sequence ID" value="MEQ2300122.1"/>
    <property type="molecule type" value="Genomic_DNA"/>
</dbReference>
<dbReference type="Proteomes" id="UP001469553">
    <property type="component" value="Unassembled WGS sequence"/>
</dbReference>